<dbReference type="SUPFAM" id="SSF81606">
    <property type="entry name" value="PP2C-like"/>
    <property type="match status" value="1"/>
</dbReference>
<dbReference type="InterPro" id="IPR036457">
    <property type="entry name" value="PPM-type-like_dom_sf"/>
</dbReference>
<dbReference type="AlphaFoldDB" id="N2A2J1"/>
<dbReference type="SMART" id="SM00331">
    <property type="entry name" value="PP2C_SIG"/>
    <property type="match status" value="1"/>
</dbReference>
<feature type="transmembrane region" description="Helical" evidence="2">
    <location>
        <begin position="9"/>
        <end position="34"/>
    </location>
</feature>
<keyword evidence="5" id="KW-1185">Reference proteome</keyword>
<dbReference type="Gene3D" id="3.60.40.10">
    <property type="entry name" value="PPM-type phosphatase domain"/>
    <property type="match status" value="1"/>
</dbReference>
<dbReference type="PANTHER" id="PTHR43156">
    <property type="entry name" value="STAGE II SPORULATION PROTEIN E-RELATED"/>
    <property type="match status" value="1"/>
</dbReference>
<dbReference type="HOGENOM" id="CLU_017349_3_0_9"/>
<reference evidence="4 5" key="1">
    <citation type="journal article" date="2014" name="Genome Announc.">
        <title>Draft genome sequences of the altered schaedler flora, a defined bacterial community from gnotobiotic mice.</title>
        <authorList>
            <person name="Wannemuehler M.J."/>
            <person name="Overstreet A.M."/>
            <person name="Ward D.V."/>
            <person name="Phillips G.J."/>
        </authorList>
    </citation>
    <scope>NUCLEOTIDE SEQUENCE [LARGE SCALE GENOMIC DNA]</scope>
    <source>
        <strain evidence="4 5">ASF492</strain>
    </source>
</reference>
<evidence type="ECO:0000256" key="1">
    <source>
        <dbReference type="ARBA" id="ARBA00022801"/>
    </source>
</evidence>
<name>N2A2J1_9FIRM</name>
<evidence type="ECO:0000256" key="2">
    <source>
        <dbReference type="SAM" id="Phobius"/>
    </source>
</evidence>
<dbReference type="EMBL" id="AQFT01000148">
    <property type="protein sequence ID" value="EMZ20285.1"/>
    <property type="molecule type" value="Genomic_DNA"/>
</dbReference>
<dbReference type="PROSITE" id="PS51257">
    <property type="entry name" value="PROKAR_LIPOPROTEIN"/>
    <property type="match status" value="1"/>
</dbReference>
<protein>
    <submittedName>
        <fullName evidence="4">Stage II sporulation protein E</fullName>
    </submittedName>
</protein>
<dbReference type="PANTHER" id="PTHR43156:SF2">
    <property type="entry name" value="STAGE II SPORULATION PROTEIN E"/>
    <property type="match status" value="1"/>
</dbReference>
<proteinExistence type="predicted"/>
<dbReference type="InterPro" id="IPR052016">
    <property type="entry name" value="Bact_Sigma-Reg"/>
</dbReference>
<dbReference type="eggNOG" id="COG2208">
    <property type="taxonomic scope" value="Bacteria"/>
</dbReference>
<evidence type="ECO:0000313" key="4">
    <source>
        <dbReference type="EMBL" id="EMZ20285.1"/>
    </source>
</evidence>
<feature type="domain" description="PPM-type phosphatase" evidence="3">
    <location>
        <begin position="397"/>
        <end position="608"/>
    </location>
</feature>
<organism evidence="4 5">
    <name type="scientific">Eubacterium plexicaudatum ASF492</name>
    <dbReference type="NCBI Taxonomy" id="1235802"/>
    <lineage>
        <taxon>Bacteria</taxon>
        <taxon>Bacillati</taxon>
        <taxon>Bacillota</taxon>
        <taxon>Clostridia</taxon>
        <taxon>Eubacteriales</taxon>
        <taxon>Eubacteriaceae</taxon>
        <taxon>Eubacterium</taxon>
    </lineage>
</organism>
<keyword evidence="2" id="KW-1133">Transmembrane helix</keyword>
<gene>
    <name evidence="4" type="ORF">C823_05098</name>
</gene>
<keyword evidence="1" id="KW-0378">Hydrolase</keyword>
<evidence type="ECO:0000259" key="3">
    <source>
        <dbReference type="SMART" id="SM00331"/>
    </source>
</evidence>
<keyword evidence="2" id="KW-0472">Membrane</keyword>
<evidence type="ECO:0000313" key="5">
    <source>
        <dbReference type="Proteomes" id="UP000012589"/>
    </source>
</evidence>
<sequence>MKRLSVKQVILYVGGILMCQMSWMGCFPLIPAFFTAVCLEDAARGALFAAIFTGIVLFVPIAAAVKYLMAVAVILVTIKLFEWAEGRCTVICAAASASIATFTMSLSGELLNVRDSAGLAVCALEAVFVFSSIMIGTRFVDFFMQISIMPQKEESDYYQETKLGNYADSFSGLSKIFSRMSSAQRGLSTEQMGKIQNELTGTLCMNCNQCALCWDKEESPMYSYLAYMLQSLQRTGEADEEIVVQMQEYCPYTEAVVQESIRIFEKARLNLAWYNRLLENREIIAQQLDAMAYIMEDCANEKSEITQENRHLLAEVKYRSRERGVIVQKPHLYENKDGHWQFICDAYAKNGSCISMKELAKAVSAGLERGMRPHRDERAMVSPQGAVVVFEEDTCFHETHAVARMVKDGGHVSGDNYSFLEMDNGQIAMMLSDGMGSGSNACKESELVLELLEKFLEAGFSEETALKMMNSAMVIRGEDDLYSTVDICSLDLYTGCCDLYKIGAATTFIKRRDYVERIESSSLPVGATHRIETGKTKKQLEDGDILVMMTDGVLEYLKAEDPDLVMCGILKNLQMRHPGQIADAVLEEVLERTGGKAADDMTILVCSVWKK</sequence>
<dbReference type="InterPro" id="IPR001932">
    <property type="entry name" value="PPM-type_phosphatase-like_dom"/>
</dbReference>
<dbReference type="InterPro" id="IPR045768">
    <property type="entry name" value="SpoIIE_N"/>
</dbReference>
<comment type="caution">
    <text evidence="4">The sequence shown here is derived from an EMBL/GenBank/DDBJ whole genome shotgun (WGS) entry which is preliminary data.</text>
</comment>
<dbReference type="GO" id="GO:0016791">
    <property type="term" value="F:phosphatase activity"/>
    <property type="evidence" value="ECO:0007669"/>
    <property type="project" value="TreeGrafter"/>
</dbReference>
<dbReference type="Pfam" id="PF07228">
    <property type="entry name" value="SpoIIE"/>
    <property type="match status" value="1"/>
</dbReference>
<feature type="transmembrane region" description="Helical" evidence="2">
    <location>
        <begin position="118"/>
        <end position="140"/>
    </location>
</feature>
<dbReference type="Pfam" id="PF19732">
    <property type="entry name" value="SpoIIE_N"/>
    <property type="match status" value="1"/>
</dbReference>
<dbReference type="PATRIC" id="fig|1235802.3.peg.5378"/>
<dbReference type="OrthoDB" id="9763774at2"/>
<dbReference type="Proteomes" id="UP000012589">
    <property type="component" value="Unassembled WGS sequence"/>
</dbReference>
<dbReference type="STRING" id="1235802.C823_05098"/>
<feature type="transmembrane region" description="Helical" evidence="2">
    <location>
        <begin position="46"/>
        <end position="76"/>
    </location>
</feature>
<keyword evidence="2" id="KW-0812">Transmembrane</keyword>
<accession>N2A2J1</accession>